<proteinExistence type="predicted"/>
<sequence length="359" mass="39960">MTACLGPVRTQQTSWRPLGPLSFHLHLNSSLKRVFNISICIVSSCRPLKMASPSPLSVLQSNHPHLPIPPTDRELMGLRSTPSTSSVTFNFPGLPGEIRNNIYAQVILDLPPLPELRAVRLFEKCTLPKDAFPLAHVSKQVRKEYFNMFLVRLNCEIAWSNFSIPIAQSFFATGSTGAQPGSLVLEVGLGDQYSRVDLLSLVWLCRQHNSTSRYVGLGFSPAARADLRLPLFCNRLEALVQAFTGNEVSFRPSKLSGTPTPSFGAFTHIYVDQGIKSEGDAEWVVDVLIVLEQPWKTLSKEEWHVLLMVYSVLRRLNEATVRVEENVDGIVRKYVCENQSGSGLRVVPVSEEDENSALE</sequence>
<evidence type="ECO:0008006" key="3">
    <source>
        <dbReference type="Google" id="ProtNLM"/>
    </source>
</evidence>
<organism evidence="1 2">
    <name type="scientific">Karstenula rhodostoma CBS 690.94</name>
    <dbReference type="NCBI Taxonomy" id="1392251"/>
    <lineage>
        <taxon>Eukaryota</taxon>
        <taxon>Fungi</taxon>
        <taxon>Dikarya</taxon>
        <taxon>Ascomycota</taxon>
        <taxon>Pezizomycotina</taxon>
        <taxon>Dothideomycetes</taxon>
        <taxon>Pleosporomycetidae</taxon>
        <taxon>Pleosporales</taxon>
        <taxon>Massarineae</taxon>
        <taxon>Didymosphaeriaceae</taxon>
        <taxon>Karstenula</taxon>
    </lineage>
</organism>
<gene>
    <name evidence="1" type="ORF">P171DRAFT_496445</name>
</gene>
<accession>A0A9P4PDN8</accession>
<evidence type="ECO:0000313" key="1">
    <source>
        <dbReference type="EMBL" id="KAF2443124.1"/>
    </source>
</evidence>
<name>A0A9P4PDN8_9PLEO</name>
<dbReference type="AlphaFoldDB" id="A0A9P4PDN8"/>
<reference evidence="1" key="1">
    <citation type="journal article" date="2020" name="Stud. Mycol.">
        <title>101 Dothideomycetes genomes: a test case for predicting lifestyles and emergence of pathogens.</title>
        <authorList>
            <person name="Haridas S."/>
            <person name="Albert R."/>
            <person name="Binder M."/>
            <person name="Bloem J."/>
            <person name="Labutti K."/>
            <person name="Salamov A."/>
            <person name="Andreopoulos B."/>
            <person name="Baker S."/>
            <person name="Barry K."/>
            <person name="Bills G."/>
            <person name="Bluhm B."/>
            <person name="Cannon C."/>
            <person name="Castanera R."/>
            <person name="Culley D."/>
            <person name="Daum C."/>
            <person name="Ezra D."/>
            <person name="Gonzalez J."/>
            <person name="Henrissat B."/>
            <person name="Kuo A."/>
            <person name="Liang C."/>
            <person name="Lipzen A."/>
            <person name="Lutzoni F."/>
            <person name="Magnuson J."/>
            <person name="Mondo S."/>
            <person name="Nolan M."/>
            <person name="Ohm R."/>
            <person name="Pangilinan J."/>
            <person name="Park H.-J."/>
            <person name="Ramirez L."/>
            <person name="Alfaro M."/>
            <person name="Sun H."/>
            <person name="Tritt A."/>
            <person name="Yoshinaga Y."/>
            <person name="Zwiers L.-H."/>
            <person name="Turgeon B."/>
            <person name="Goodwin S."/>
            <person name="Spatafora J."/>
            <person name="Crous P."/>
            <person name="Grigoriev I."/>
        </authorList>
    </citation>
    <scope>NUCLEOTIDE SEQUENCE</scope>
    <source>
        <strain evidence="1">CBS 690.94</strain>
    </source>
</reference>
<dbReference type="Proteomes" id="UP000799764">
    <property type="component" value="Unassembled WGS sequence"/>
</dbReference>
<dbReference type="EMBL" id="MU001503">
    <property type="protein sequence ID" value="KAF2443124.1"/>
    <property type="molecule type" value="Genomic_DNA"/>
</dbReference>
<evidence type="ECO:0000313" key="2">
    <source>
        <dbReference type="Proteomes" id="UP000799764"/>
    </source>
</evidence>
<protein>
    <recommendedName>
        <fullName evidence="3">F-box domain-containing protein</fullName>
    </recommendedName>
</protein>
<comment type="caution">
    <text evidence="1">The sequence shown here is derived from an EMBL/GenBank/DDBJ whole genome shotgun (WGS) entry which is preliminary data.</text>
</comment>
<keyword evidence="2" id="KW-1185">Reference proteome</keyword>
<dbReference type="OrthoDB" id="5229512at2759"/>